<dbReference type="EMBL" id="CM042056">
    <property type="protein sequence ID" value="KAI3697598.1"/>
    <property type="molecule type" value="Genomic_DNA"/>
</dbReference>
<sequence>MHWGVTVGFKRKPIISGSREDLDQPEDYDDHKLNGIGNLVERSFFVVVAIPVINGVEEGFHTTYFSSDSIVWIRLLVVTATIIVVWIMLLLVTAAGVTDDFWVIDGSSGGSMLKPIILGSREDPDQPGDYDEHELNIIGNLVERSSFVLVIRLSLVTVTVPAVWNLLLMDDFWVIAGSSGGSMLWGWGCVGGGG</sequence>
<comment type="caution">
    <text evidence="1">The sequence shown here is derived from an EMBL/GenBank/DDBJ whole genome shotgun (WGS) entry which is preliminary data.</text>
</comment>
<keyword evidence="2" id="KW-1185">Reference proteome</keyword>
<dbReference type="Proteomes" id="UP001055879">
    <property type="component" value="Linkage Group LG10"/>
</dbReference>
<accession>A0ACB8ZJ24</accession>
<reference evidence="1 2" key="2">
    <citation type="journal article" date="2022" name="Mol. Ecol. Resour.">
        <title>The genomes of chicory, endive, great burdock and yacon provide insights into Asteraceae paleo-polyploidization history and plant inulin production.</title>
        <authorList>
            <person name="Fan W."/>
            <person name="Wang S."/>
            <person name="Wang H."/>
            <person name="Wang A."/>
            <person name="Jiang F."/>
            <person name="Liu H."/>
            <person name="Zhao H."/>
            <person name="Xu D."/>
            <person name="Zhang Y."/>
        </authorList>
    </citation>
    <scope>NUCLEOTIDE SEQUENCE [LARGE SCALE GENOMIC DNA]</scope>
    <source>
        <strain evidence="2">cv. Niubang</strain>
    </source>
</reference>
<evidence type="ECO:0000313" key="1">
    <source>
        <dbReference type="EMBL" id="KAI3697598.1"/>
    </source>
</evidence>
<evidence type="ECO:0000313" key="2">
    <source>
        <dbReference type="Proteomes" id="UP001055879"/>
    </source>
</evidence>
<protein>
    <submittedName>
        <fullName evidence="1">Uncharacterized protein</fullName>
    </submittedName>
</protein>
<proteinExistence type="predicted"/>
<gene>
    <name evidence="1" type="ORF">L6452_30692</name>
</gene>
<reference evidence="2" key="1">
    <citation type="journal article" date="2022" name="Mol. Ecol. Resour.">
        <title>The genomes of chicory, endive, great burdock and yacon provide insights into Asteraceae palaeo-polyploidization history and plant inulin production.</title>
        <authorList>
            <person name="Fan W."/>
            <person name="Wang S."/>
            <person name="Wang H."/>
            <person name="Wang A."/>
            <person name="Jiang F."/>
            <person name="Liu H."/>
            <person name="Zhao H."/>
            <person name="Xu D."/>
            <person name="Zhang Y."/>
        </authorList>
    </citation>
    <scope>NUCLEOTIDE SEQUENCE [LARGE SCALE GENOMIC DNA]</scope>
    <source>
        <strain evidence="2">cv. Niubang</strain>
    </source>
</reference>
<organism evidence="1 2">
    <name type="scientific">Arctium lappa</name>
    <name type="common">Greater burdock</name>
    <name type="synonym">Lappa major</name>
    <dbReference type="NCBI Taxonomy" id="4217"/>
    <lineage>
        <taxon>Eukaryota</taxon>
        <taxon>Viridiplantae</taxon>
        <taxon>Streptophyta</taxon>
        <taxon>Embryophyta</taxon>
        <taxon>Tracheophyta</taxon>
        <taxon>Spermatophyta</taxon>
        <taxon>Magnoliopsida</taxon>
        <taxon>eudicotyledons</taxon>
        <taxon>Gunneridae</taxon>
        <taxon>Pentapetalae</taxon>
        <taxon>asterids</taxon>
        <taxon>campanulids</taxon>
        <taxon>Asterales</taxon>
        <taxon>Asteraceae</taxon>
        <taxon>Carduoideae</taxon>
        <taxon>Cardueae</taxon>
        <taxon>Arctiinae</taxon>
        <taxon>Arctium</taxon>
    </lineage>
</organism>
<name>A0ACB8ZJ24_ARCLA</name>